<evidence type="ECO:0000256" key="4">
    <source>
        <dbReference type="PROSITE-ProRule" id="PRU00042"/>
    </source>
</evidence>
<organism evidence="7 8">
    <name type="scientific">Sitophilus oryzae</name>
    <name type="common">Rice weevil</name>
    <name type="synonym">Curculio oryzae</name>
    <dbReference type="NCBI Taxonomy" id="7048"/>
    <lineage>
        <taxon>Eukaryota</taxon>
        <taxon>Metazoa</taxon>
        <taxon>Ecdysozoa</taxon>
        <taxon>Arthropoda</taxon>
        <taxon>Hexapoda</taxon>
        <taxon>Insecta</taxon>
        <taxon>Pterygota</taxon>
        <taxon>Neoptera</taxon>
        <taxon>Endopterygota</taxon>
        <taxon>Coleoptera</taxon>
        <taxon>Polyphaga</taxon>
        <taxon>Cucujiformia</taxon>
        <taxon>Curculionidae</taxon>
        <taxon>Dryophthorinae</taxon>
        <taxon>Sitophilus</taxon>
    </lineage>
</organism>
<proteinExistence type="predicted"/>
<feature type="region of interest" description="Disordered" evidence="5">
    <location>
        <begin position="244"/>
        <end position="284"/>
    </location>
</feature>
<feature type="compositionally biased region" description="Low complexity" evidence="5">
    <location>
        <begin position="263"/>
        <end position="274"/>
    </location>
</feature>
<dbReference type="OrthoDB" id="6365676at2759"/>
<dbReference type="Proteomes" id="UP000504635">
    <property type="component" value="Unplaced"/>
</dbReference>
<dbReference type="GeneID" id="115890759"/>
<feature type="domain" description="C2H2-type" evidence="6">
    <location>
        <begin position="200"/>
        <end position="229"/>
    </location>
</feature>
<keyword evidence="7" id="KW-1185">Reference proteome</keyword>
<dbReference type="Gene3D" id="3.30.160.60">
    <property type="entry name" value="Classic Zinc Finger"/>
    <property type="match status" value="2"/>
</dbReference>
<evidence type="ECO:0000259" key="6">
    <source>
        <dbReference type="PROSITE" id="PS50157"/>
    </source>
</evidence>
<name>A0A6J2YUI1_SITOR</name>
<feature type="domain" description="C2H2-type" evidence="6">
    <location>
        <begin position="170"/>
        <end position="199"/>
    </location>
</feature>
<keyword evidence="3" id="KW-0862">Zinc</keyword>
<gene>
    <name evidence="8" type="primary">LOC115890759</name>
</gene>
<reference evidence="8" key="1">
    <citation type="submission" date="2025-08" db="UniProtKB">
        <authorList>
            <consortium name="RefSeq"/>
        </authorList>
    </citation>
    <scope>IDENTIFICATION</scope>
    <source>
        <tissue evidence="8">Gonads</tissue>
    </source>
</reference>
<dbReference type="InterPro" id="IPR036236">
    <property type="entry name" value="Znf_C2H2_sf"/>
</dbReference>
<protein>
    <submittedName>
        <fullName evidence="8">Transcription factor Sp8-like</fullName>
    </submittedName>
</protein>
<dbReference type="AlphaFoldDB" id="A0A6J2YUI1"/>
<evidence type="ECO:0000256" key="2">
    <source>
        <dbReference type="ARBA" id="ARBA00022771"/>
    </source>
</evidence>
<keyword evidence="2 4" id="KW-0863">Zinc-finger</keyword>
<dbReference type="Pfam" id="PF00096">
    <property type="entry name" value="zf-C2H2"/>
    <property type="match status" value="1"/>
</dbReference>
<dbReference type="FunFam" id="3.30.160.60:FF:000007">
    <property type="entry name" value="Basic krueppel-like factor 3"/>
    <property type="match status" value="1"/>
</dbReference>
<dbReference type="PANTHER" id="PTHR23235:SF165">
    <property type="entry name" value="TRANSCRIPTION FACTOR BTD"/>
    <property type="match status" value="1"/>
</dbReference>
<dbReference type="SUPFAM" id="SSF57667">
    <property type="entry name" value="beta-beta-alpha zinc fingers"/>
    <property type="match status" value="1"/>
</dbReference>
<keyword evidence="1" id="KW-0479">Metal-binding</keyword>
<evidence type="ECO:0000313" key="7">
    <source>
        <dbReference type="Proteomes" id="UP000504635"/>
    </source>
</evidence>
<evidence type="ECO:0000256" key="3">
    <source>
        <dbReference type="ARBA" id="ARBA00022833"/>
    </source>
</evidence>
<dbReference type="PROSITE" id="PS50157">
    <property type="entry name" value="ZINC_FINGER_C2H2_2"/>
    <property type="match status" value="2"/>
</dbReference>
<evidence type="ECO:0000256" key="1">
    <source>
        <dbReference type="ARBA" id="ARBA00022723"/>
    </source>
</evidence>
<evidence type="ECO:0000313" key="8">
    <source>
        <dbReference type="RefSeq" id="XP_030766944.1"/>
    </source>
</evidence>
<dbReference type="RefSeq" id="XP_030766944.1">
    <property type="nucleotide sequence ID" value="XM_030911084.1"/>
</dbReference>
<dbReference type="GO" id="GO:0000978">
    <property type="term" value="F:RNA polymerase II cis-regulatory region sequence-specific DNA binding"/>
    <property type="evidence" value="ECO:0007669"/>
    <property type="project" value="TreeGrafter"/>
</dbReference>
<evidence type="ECO:0000256" key="5">
    <source>
        <dbReference type="SAM" id="MobiDB-lite"/>
    </source>
</evidence>
<dbReference type="GO" id="GO:0000981">
    <property type="term" value="F:DNA-binding transcription factor activity, RNA polymerase II-specific"/>
    <property type="evidence" value="ECO:0007669"/>
    <property type="project" value="TreeGrafter"/>
</dbReference>
<dbReference type="CTD" id="686"/>
<sequence>MMQLENGTLQHCSGPAAPSQVSSFDLLGSHCSSMYGTRYAPHTQLSPASTSSCGSDGYAAQVTMETARATLDYNPYTGSYRHPVYKNLWFPHSPPTSDAVSNGFQPQPNQAYPPWPHHQPTYMSTFGAMNMLKPGVAEFSSRGRRCIKCQCPNCAAEDNGIKQPAGKKIHNCHYPGCGKEYGKTSHLQAHLRWHTGERPFPCHWILCGKRFTRSDELQRHLRTHTGENDSLVLSAEKRFMRSDHLAKHAKTHSKKNEEVAKPNASDNSCNNANNPTQPVQQVPSRDVPAQVTSNYSVQMSNSGLGVANVSQNLNYTPTMVPGITQYYSLPPSQSYPMEYGY</sequence>
<dbReference type="InParanoid" id="A0A6J2YUI1"/>
<dbReference type="SMART" id="SM00355">
    <property type="entry name" value="ZnF_C2H2"/>
    <property type="match status" value="2"/>
</dbReference>
<dbReference type="KEGG" id="soy:115890759"/>
<dbReference type="PROSITE" id="PS00028">
    <property type="entry name" value="ZINC_FINGER_C2H2_1"/>
    <property type="match status" value="2"/>
</dbReference>
<dbReference type="GO" id="GO:0008270">
    <property type="term" value="F:zinc ion binding"/>
    <property type="evidence" value="ECO:0007669"/>
    <property type="project" value="UniProtKB-KW"/>
</dbReference>
<accession>A0A6J2YUI1</accession>
<dbReference type="InterPro" id="IPR013087">
    <property type="entry name" value="Znf_C2H2_type"/>
</dbReference>
<dbReference type="PANTHER" id="PTHR23235">
    <property type="entry name" value="KRUEPPEL-LIKE TRANSCRIPTION FACTOR"/>
    <property type="match status" value="1"/>
</dbReference>